<comment type="caution">
    <text evidence="1">The sequence shown here is derived from an EMBL/GenBank/DDBJ whole genome shotgun (WGS) entry which is preliminary data.</text>
</comment>
<dbReference type="Proteomes" id="UP001150924">
    <property type="component" value="Unassembled WGS sequence"/>
</dbReference>
<name>A0A9X3EN29_9BACT</name>
<gene>
    <name evidence="1" type="ORF">OV079_14965</name>
</gene>
<proteinExistence type="predicted"/>
<accession>A0A9X3EN29</accession>
<dbReference type="RefSeq" id="WP_267769236.1">
    <property type="nucleotide sequence ID" value="NZ_JAPNKE010000002.1"/>
</dbReference>
<protein>
    <submittedName>
        <fullName evidence="1">Uncharacterized protein</fullName>
    </submittedName>
</protein>
<keyword evidence="2" id="KW-1185">Reference proteome</keyword>
<evidence type="ECO:0000313" key="2">
    <source>
        <dbReference type="Proteomes" id="UP001150924"/>
    </source>
</evidence>
<sequence>MTEAEAHWLWRLDADAWMRSALTELEAGADHVAVRRTALTHARRAAGMALNAVLVAWAHAQGTPDALEAAESRWGRSYVDHLRLLGDSGPENQVPLGARAAEAARALMAIPVAITAGSAGAEVLVQLHRGPNQAAQQGLDHARTIVHGCANAIADLRTAAL</sequence>
<dbReference type="EMBL" id="JAPNKE010000002">
    <property type="protein sequence ID" value="MCY1006830.1"/>
    <property type="molecule type" value="Genomic_DNA"/>
</dbReference>
<reference evidence="1" key="1">
    <citation type="submission" date="2022-11" db="EMBL/GenBank/DDBJ databases">
        <title>Minimal conservation of predation-associated metabolite biosynthetic gene clusters underscores biosynthetic potential of Myxococcota including descriptions for ten novel species: Archangium lansinium sp. nov., Myxococcus landrumus sp. nov., Nannocystis bai.</title>
        <authorList>
            <person name="Ahearne A."/>
            <person name="Stevens C."/>
            <person name="Phillips K."/>
        </authorList>
    </citation>
    <scope>NUCLEOTIDE SEQUENCE</scope>
    <source>
        <strain evidence="1">Na p29</strain>
    </source>
</reference>
<dbReference type="AlphaFoldDB" id="A0A9X3EN29"/>
<organism evidence="1 2">
    <name type="scientific">Nannocystis pusilla</name>
    <dbReference type="NCBI Taxonomy" id="889268"/>
    <lineage>
        <taxon>Bacteria</taxon>
        <taxon>Pseudomonadati</taxon>
        <taxon>Myxococcota</taxon>
        <taxon>Polyangia</taxon>
        <taxon>Nannocystales</taxon>
        <taxon>Nannocystaceae</taxon>
        <taxon>Nannocystis</taxon>
    </lineage>
</organism>
<evidence type="ECO:0000313" key="1">
    <source>
        <dbReference type="EMBL" id="MCY1006830.1"/>
    </source>
</evidence>